<feature type="region of interest" description="Disordered" evidence="2">
    <location>
        <begin position="381"/>
        <end position="409"/>
    </location>
</feature>
<name>A0AB34K773_PRYPA</name>
<evidence type="ECO:0000256" key="2">
    <source>
        <dbReference type="SAM" id="MobiDB-lite"/>
    </source>
</evidence>
<evidence type="ECO:0000256" key="1">
    <source>
        <dbReference type="SAM" id="Coils"/>
    </source>
</evidence>
<keyword evidence="4" id="KW-1185">Reference proteome</keyword>
<organism evidence="3 4">
    <name type="scientific">Prymnesium parvum</name>
    <name type="common">Toxic golden alga</name>
    <dbReference type="NCBI Taxonomy" id="97485"/>
    <lineage>
        <taxon>Eukaryota</taxon>
        <taxon>Haptista</taxon>
        <taxon>Haptophyta</taxon>
        <taxon>Prymnesiophyceae</taxon>
        <taxon>Prymnesiales</taxon>
        <taxon>Prymnesiaceae</taxon>
        <taxon>Prymnesium</taxon>
    </lineage>
</organism>
<protein>
    <submittedName>
        <fullName evidence="3">Uncharacterized protein</fullName>
    </submittedName>
</protein>
<sequence>MRKAAPTPPGKTASQLTIGQPSSPPRGALAASCSAARAGNWARLQQIKQFGSQFNARRSQAEPSRAAREGNGPTPPYCTAIDDEESAGTAESDFVSCASEVRQLLSAVQAHARRLPAHLELLKLAEWCARLPARVEALSNASEVELMRLPNGGGAIFTLRCFLRHAQRSVELIEAWQPERRLQAEGSGAASERGETGEENDGEGEGEGEGEAEAEAVVVGKEGEGREREAEGHVEGVVYQELAMIRQLTSKLVQLQPLVICECDLLSDMRQGIIPLSVPGERTPTTHGAIVRATSGVLPLDRAASNIALSKQPSTGRVPLSPRLPARRAASTFSTLGSQKSLVSLTECSLVLDELSESASSPTGGKQPVVRAEGTRKLLQASTKSTRQVDAGAVDDRRSSSGNSTLGPTPVAEVRERLKAMLAQTLSHVSARRLWSGAASRSPYAATFPTHVLRWVDFAAQLEEEYNLNAMPRIRQVLPAVRRLLCEEDSDEGMLELGEFALLTDGRGVSAFLLAAAEVGCESLLPSSGAREDLLSRTMIIKRAGTNNLSLLDLWAHTPTRSLLARCGNFVKWRQTDAALVVEFARESDLARGMLHLVQTPLQENLYVGSADLGRAWEELFCDEATGESPADGVTVDDVAADERRRKVSTREEEGLAARTKRKMAKYSEMMELKQAAVRDLRSQLSQTQLTLMNCLDALSQVELQLRRAERDKALLDSQRKALRHLFSERETDDLLVRIEGLRSSRDALTKAVKALNVEAVEAEAATKCATAELQALAAWRDGRLEALKQELLASTQALGAERQRFQSEADRRRKDLEQLRDGGVNRLTAAIAEVEPHIGESRRLVGNVARWRAKALDDLEAMRCELIAQSAELPGDFNWDHRPSASCALPGLSAPSNDAHTTRAR</sequence>
<feature type="compositionally biased region" description="Acidic residues" evidence="2">
    <location>
        <begin position="197"/>
        <end position="213"/>
    </location>
</feature>
<feature type="compositionally biased region" description="Polar residues" evidence="2">
    <location>
        <begin position="52"/>
        <end position="62"/>
    </location>
</feature>
<feature type="compositionally biased region" description="Polar residues" evidence="2">
    <location>
        <begin position="12"/>
        <end position="21"/>
    </location>
</feature>
<evidence type="ECO:0000313" key="3">
    <source>
        <dbReference type="EMBL" id="KAL1528309.1"/>
    </source>
</evidence>
<dbReference type="AlphaFoldDB" id="A0AB34K773"/>
<dbReference type="EMBL" id="JBGBPQ010000002">
    <property type="protein sequence ID" value="KAL1528309.1"/>
    <property type="molecule type" value="Genomic_DNA"/>
</dbReference>
<gene>
    <name evidence="3" type="ORF">AB1Y20_009665</name>
</gene>
<proteinExistence type="predicted"/>
<feature type="region of interest" description="Disordered" evidence="2">
    <location>
        <begin position="181"/>
        <end position="213"/>
    </location>
</feature>
<feature type="region of interest" description="Disordered" evidence="2">
    <location>
        <begin position="1"/>
        <end position="31"/>
    </location>
</feature>
<feature type="region of interest" description="Disordered" evidence="2">
    <location>
        <begin position="52"/>
        <end position="82"/>
    </location>
</feature>
<evidence type="ECO:0000313" key="4">
    <source>
        <dbReference type="Proteomes" id="UP001515480"/>
    </source>
</evidence>
<keyword evidence="1" id="KW-0175">Coiled coil</keyword>
<reference evidence="3 4" key="1">
    <citation type="journal article" date="2024" name="Science">
        <title>Giant polyketide synthase enzymes in the biosynthesis of giant marine polyether toxins.</title>
        <authorList>
            <person name="Fallon T.R."/>
            <person name="Shende V.V."/>
            <person name="Wierzbicki I.H."/>
            <person name="Pendleton A.L."/>
            <person name="Watervoot N.F."/>
            <person name="Auber R.P."/>
            <person name="Gonzalez D.J."/>
            <person name="Wisecaver J.H."/>
            <person name="Moore B.S."/>
        </authorList>
    </citation>
    <scope>NUCLEOTIDE SEQUENCE [LARGE SCALE GENOMIC DNA]</scope>
    <source>
        <strain evidence="3 4">12B1</strain>
    </source>
</reference>
<accession>A0AB34K773</accession>
<feature type="coiled-coil region" evidence="1">
    <location>
        <begin position="692"/>
        <end position="766"/>
    </location>
</feature>
<dbReference type="Proteomes" id="UP001515480">
    <property type="component" value="Unassembled WGS sequence"/>
</dbReference>
<comment type="caution">
    <text evidence="3">The sequence shown here is derived from an EMBL/GenBank/DDBJ whole genome shotgun (WGS) entry which is preliminary data.</text>
</comment>